<evidence type="ECO:0000313" key="8">
    <source>
        <dbReference type="EMBL" id="RCW34506.1"/>
    </source>
</evidence>
<accession>A0A368V096</accession>
<evidence type="ECO:0000256" key="5">
    <source>
        <dbReference type="SAM" id="MobiDB-lite"/>
    </source>
</evidence>
<evidence type="ECO:0000313" key="9">
    <source>
        <dbReference type="Proteomes" id="UP000252733"/>
    </source>
</evidence>
<sequence>MRKQSFSLWGFVIAALILVFFSVQNAGEVAFKFFIWEPYLPLSVLLIVAFLLGLIVGMIFSFRSSGKKKEKSKEKPIEPPKEEDIKPEWTESTEKE</sequence>
<dbReference type="Proteomes" id="UP000252733">
    <property type="component" value="Unassembled WGS sequence"/>
</dbReference>
<dbReference type="EMBL" id="QPIZ01000011">
    <property type="protein sequence ID" value="RCW34506.1"/>
    <property type="molecule type" value="Genomic_DNA"/>
</dbReference>
<keyword evidence="1" id="KW-1003">Cell membrane</keyword>
<dbReference type="AlphaFoldDB" id="A0A368V096"/>
<organism evidence="8 9">
    <name type="scientific">Marinilabilia salmonicolor</name>
    <dbReference type="NCBI Taxonomy" id="989"/>
    <lineage>
        <taxon>Bacteria</taxon>
        <taxon>Pseudomonadati</taxon>
        <taxon>Bacteroidota</taxon>
        <taxon>Bacteroidia</taxon>
        <taxon>Marinilabiliales</taxon>
        <taxon>Marinilabiliaceae</taxon>
        <taxon>Marinilabilia</taxon>
    </lineage>
</organism>
<evidence type="ECO:0000256" key="4">
    <source>
        <dbReference type="ARBA" id="ARBA00023136"/>
    </source>
</evidence>
<dbReference type="GO" id="GO:0005886">
    <property type="term" value="C:plasma membrane"/>
    <property type="evidence" value="ECO:0007669"/>
    <property type="project" value="InterPro"/>
</dbReference>
<proteinExistence type="predicted"/>
<dbReference type="RefSeq" id="WP_114437013.1">
    <property type="nucleotide sequence ID" value="NZ_QPIZ01000011.1"/>
</dbReference>
<gene>
    <name evidence="8" type="ORF">DFO77_1117</name>
</gene>
<keyword evidence="9" id="KW-1185">Reference proteome</keyword>
<evidence type="ECO:0000259" key="7">
    <source>
        <dbReference type="Pfam" id="PF06305"/>
    </source>
</evidence>
<keyword evidence="3 6" id="KW-1133">Transmembrane helix</keyword>
<feature type="compositionally biased region" description="Basic and acidic residues" evidence="5">
    <location>
        <begin position="71"/>
        <end position="96"/>
    </location>
</feature>
<protein>
    <submittedName>
        <fullName evidence="8">Putative integral membrane protein</fullName>
    </submittedName>
</protein>
<evidence type="ECO:0000256" key="1">
    <source>
        <dbReference type="ARBA" id="ARBA00022475"/>
    </source>
</evidence>
<name>A0A368V096_9BACT</name>
<feature type="domain" description="Lipopolysaccharide assembly protein A" evidence="7">
    <location>
        <begin position="24"/>
        <end position="73"/>
    </location>
</feature>
<reference evidence="8 9" key="1">
    <citation type="submission" date="2018-07" db="EMBL/GenBank/DDBJ databases">
        <title>Freshwater and sediment microbial communities from various areas in North America, analyzing microbe dynamics in response to fracking.</title>
        <authorList>
            <person name="Lamendella R."/>
        </authorList>
    </citation>
    <scope>NUCLEOTIDE SEQUENCE [LARGE SCALE GENOMIC DNA]</scope>
    <source>
        <strain evidence="8 9">160A</strain>
    </source>
</reference>
<evidence type="ECO:0000256" key="6">
    <source>
        <dbReference type="SAM" id="Phobius"/>
    </source>
</evidence>
<comment type="caution">
    <text evidence="8">The sequence shown here is derived from an EMBL/GenBank/DDBJ whole genome shotgun (WGS) entry which is preliminary data.</text>
</comment>
<feature type="transmembrane region" description="Helical" evidence="6">
    <location>
        <begin position="42"/>
        <end position="62"/>
    </location>
</feature>
<dbReference type="InterPro" id="IPR010445">
    <property type="entry name" value="LapA_dom"/>
</dbReference>
<evidence type="ECO:0000256" key="2">
    <source>
        <dbReference type="ARBA" id="ARBA00022692"/>
    </source>
</evidence>
<keyword evidence="4 6" id="KW-0472">Membrane</keyword>
<dbReference type="Pfam" id="PF06305">
    <property type="entry name" value="LapA_dom"/>
    <property type="match status" value="1"/>
</dbReference>
<keyword evidence="2 6" id="KW-0812">Transmembrane</keyword>
<feature type="region of interest" description="Disordered" evidence="5">
    <location>
        <begin position="64"/>
        <end position="96"/>
    </location>
</feature>
<evidence type="ECO:0000256" key="3">
    <source>
        <dbReference type="ARBA" id="ARBA00022989"/>
    </source>
</evidence>